<feature type="non-terminal residue" evidence="1">
    <location>
        <position position="1"/>
    </location>
</feature>
<proteinExistence type="predicted"/>
<name>A0A0F9SI14_9ZZZZ</name>
<sequence length="36" mass="3805">DNSSQFHVTLINRDAATKLAGATGEIVLTIHAVPIM</sequence>
<organism evidence="1">
    <name type="scientific">marine sediment metagenome</name>
    <dbReference type="NCBI Taxonomy" id="412755"/>
    <lineage>
        <taxon>unclassified sequences</taxon>
        <taxon>metagenomes</taxon>
        <taxon>ecological metagenomes</taxon>
    </lineage>
</organism>
<reference evidence="1" key="1">
    <citation type="journal article" date="2015" name="Nature">
        <title>Complex archaea that bridge the gap between prokaryotes and eukaryotes.</title>
        <authorList>
            <person name="Spang A."/>
            <person name="Saw J.H."/>
            <person name="Jorgensen S.L."/>
            <person name="Zaremba-Niedzwiedzka K."/>
            <person name="Martijn J."/>
            <person name="Lind A.E."/>
            <person name="van Eijk R."/>
            <person name="Schleper C."/>
            <person name="Guy L."/>
            <person name="Ettema T.J."/>
        </authorList>
    </citation>
    <scope>NUCLEOTIDE SEQUENCE</scope>
</reference>
<evidence type="ECO:0000313" key="1">
    <source>
        <dbReference type="EMBL" id="KKN36596.1"/>
    </source>
</evidence>
<comment type="caution">
    <text evidence="1">The sequence shown here is derived from an EMBL/GenBank/DDBJ whole genome shotgun (WGS) entry which is preliminary data.</text>
</comment>
<gene>
    <name evidence="1" type="ORF">LCGC14_0771830</name>
</gene>
<dbReference type="AlphaFoldDB" id="A0A0F9SI14"/>
<protein>
    <submittedName>
        <fullName evidence="1">Uncharacterized protein</fullName>
    </submittedName>
</protein>
<dbReference type="EMBL" id="LAZR01001955">
    <property type="protein sequence ID" value="KKN36596.1"/>
    <property type="molecule type" value="Genomic_DNA"/>
</dbReference>
<accession>A0A0F9SI14</accession>